<dbReference type="Proteomes" id="UP001162992">
    <property type="component" value="Chromosome 5"/>
</dbReference>
<proteinExistence type="predicted"/>
<organism evidence="1 2">
    <name type="scientific">Diphasiastrum complanatum</name>
    <name type="common">Issler's clubmoss</name>
    <name type="synonym">Lycopodium complanatum</name>
    <dbReference type="NCBI Taxonomy" id="34168"/>
    <lineage>
        <taxon>Eukaryota</taxon>
        <taxon>Viridiplantae</taxon>
        <taxon>Streptophyta</taxon>
        <taxon>Embryophyta</taxon>
        <taxon>Tracheophyta</taxon>
        <taxon>Lycopodiopsida</taxon>
        <taxon>Lycopodiales</taxon>
        <taxon>Lycopodiaceae</taxon>
        <taxon>Lycopodioideae</taxon>
        <taxon>Diphasiastrum</taxon>
    </lineage>
</organism>
<keyword evidence="2" id="KW-1185">Reference proteome</keyword>
<evidence type="ECO:0000313" key="2">
    <source>
        <dbReference type="Proteomes" id="UP001162992"/>
    </source>
</evidence>
<gene>
    <name evidence="1" type="ORF">O6H91_05G087800</name>
</gene>
<comment type="caution">
    <text evidence="1">The sequence shown here is derived from an EMBL/GenBank/DDBJ whole genome shotgun (WGS) entry which is preliminary data.</text>
</comment>
<protein>
    <submittedName>
        <fullName evidence="1">Uncharacterized protein</fullName>
    </submittedName>
</protein>
<accession>A0ACC2DQN2</accession>
<dbReference type="EMBL" id="CM055096">
    <property type="protein sequence ID" value="KAJ7556533.1"/>
    <property type="molecule type" value="Genomic_DNA"/>
</dbReference>
<sequence>MKLGLISKRFCSYASAAQLTSLLLLLIAQYFQSSHGQIVERLSLGSILQANQTLVSRNGTFALGFFSLGPDRNYLGVTYGFSKSTHIWMANRNDPAKNGASLTFSSDGNMVINNPDQTRVWMSGTNGKNISSIVMEESGNVVLKQNPGKVIWQSFDHHADTWVPGMNMYLGSNLTSSKSPVDIADGRFSMQMLQTTEFVLSLWNNSKQYWTSGVWNGQVFADVPEMSAKTSFYIFSLLNDSGRPYFTWSGKQNIGYSYFILESDGMIRVRIWDSIKNKWYIIWTQPKDPCQVEHLCGQNGICNSDSVPFCKCPQGFKPVDPTGWNEGDWSLGCVASFGVDCSMNFSFLQHTYYDPGSGARVYTGQNQAWCQNQCISDCACLGFSFDGSTNNCSLQYGPFFNGKKSPDIVQNFFLRSNAQSLLSNNGSKKRSRSWIIGLAVAVGCAVLLLVTLLLWQSLRRKRLEERRSSQYISGILKKFSYKELQTATNNFSEKLGAGGFGSVYKGRLRDQSMVGVKMLHQLKQGDKDFRAEVNTIGMIQHINLVRLRGFCAENEHRLLVYDYMPNESLNKLLFPRPRAQQQAVLDWDTRFTIALGTARGITYLHEQCRNCIIHCDIKPDNILLDANFFAKVSDFGMAKLLGREFSRVITSMRGTRGYLAPEWLSGLPITAKADVYSYGMTLLEIVSGRRNTDGKSTSNKWFFPLWAFQRAQLGDFSSLADSKMCGNFNEEQLKKAVWVAFWCIQDEETSRPSMGRVLQMLEGTLEVSDAPFPKSLLLLEVESNRSPSQFYMSLSMPKLEGEEE</sequence>
<reference evidence="2" key="1">
    <citation type="journal article" date="2024" name="Proc. Natl. Acad. Sci. U.S.A.">
        <title>Extraordinary preservation of gene collinearity over three hundred million years revealed in homosporous lycophytes.</title>
        <authorList>
            <person name="Li C."/>
            <person name="Wickell D."/>
            <person name="Kuo L.Y."/>
            <person name="Chen X."/>
            <person name="Nie B."/>
            <person name="Liao X."/>
            <person name="Peng D."/>
            <person name="Ji J."/>
            <person name="Jenkins J."/>
            <person name="Williams M."/>
            <person name="Shu S."/>
            <person name="Plott C."/>
            <person name="Barry K."/>
            <person name="Rajasekar S."/>
            <person name="Grimwood J."/>
            <person name="Han X."/>
            <person name="Sun S."/>
            <person name="Hou Z."/>
            <person name="He W."/>
            <person name="Dai G."/>
            <person name="Sun C."/>
            <person name="Schmutz J."/>
            <person name="Leebens-Mack J.H."/>
            <person name="Li F.W."/>
            <person name="Wang L."/>
        </authorList>
    </citation>
    <scope>NUCLEOTIDE SEQUENCE [LARGE SCALE GENOMIC DNA]</scope>
    <source>
        <strain evidence="2">cv. PW_Plant_1</strain>
    </source>
</reference>
<name>A0ACC2DQN2_DIPCM</name>
<evidence type="ECO:0000313" key="1">
    <source>
        <dbReference type="EMBL" id="KAJ7556533.1"/>
    </source>
</evidence>